<evidence type="ECO:0000256" key="1">
    <source>
        <dbReference type="SAM" id="MobiDB-lite"/>
    </source>
</evidence>
<feature type="region of interest" description="Disordered" evidence="1">
    <location>
        <begin position="54"/>
        <end position="130"/>
    </location>
</feature>
<dbReference type="OrthoDB" id="5846004at2759"/>
<keyword evidence="3" id="KW-1185">Reference proteome</keyword>
<feature type="compositionally biased region" description="Basic and acidic residues" evidence="1">
    <location>
        <begin position="77"/>
        <end position="93"/>
    </location>
</feature>
<sequence>MRKSKEKDLTKASKIVSMPEVRKFKLDLSGKQQQEVDVDFDVQFDDVCAGNEAAAGIDNEAPKTADATRNLIPVDVQQRKQNSERRENRREESTQSSLGRQQRTRRKSTRSQSGSRTAEGALQQKQRKEPIGGNEVSFFHSHYHFGEQTYFEVLSTHSPNASQMLQSKCQCSWGGGGGRWMVQSRDVNFIEQNAKSLARKDRDTWMTDPTQTEATN</sequence>
<dbReference type="AlphaFoldDB" id="A0A3P6SJG0"/>
<organism evidence="2 3">
    <name type="scientific">Litomosoides sigmodontis</name>
    <name type="common">Filarial nematode worm</name>
    <dbReference type="NCBI Taxonomy" id="42156"/>
    <lineage>
        <taxon>Eukaryota</taxon>
        <taxon>Metazoa</taxon>
        <taxon>Ecdysozoa</taxon>
        <taxon>Nematoda</taxon>
        <taxon>Chromadorea</taxon>
        <taxon>Rhabditida</taxon>
        <taxon>Spirurina</taxon>
        <taxon>Spiruromorpha</taxon>
        <taxon>Filarioidea</taxon>
        <taxon>Onchocercidae</taxon>
        <taxon>Litomosoides</taxon>
    </lineage>
</organism>
<reference evidence="2 3" key="1">
    <citation type="submission" date="2018-08" db="EMBL/GenBank/DDBJ databases">
        <authorList>
            <person name="Laetsch R D."/>
            <person name="Stevens L."/>
            <person name="Kumar S."/>
            <person name="Blaxter L. M."/>
        </authorList>
    </citation>
    <scope>NUCLEOTIDE SEQUENCE [LARGE SCALE GENOMIC DNA]</scope>
</reference>
<name>A0A3P6SJG0_LITSI</name>
<proteinExistence type="predicted"/>
<evidence type="ECO:0000313" key="2">
    <source>
        <dbReference type="EMBL" id="VDK72427.1"/>
    </source>
</evidence>
<protein>
    <submittedName>
        <fullName evidence="2">Uncharacterized protein</fullName>
    </submittedName>
</protein>
<dbReference type="Proteomes" id="UP000277928">
    <property type="component" value="Unassembled WGS sequence"/>
</dbReference>
<dbReference type="EMBL" id="UYRX01000069">
    <property type="protein sequence ID" value="VDK72427.1"/>
    <property type="molecule type" value="Genomic_DNA"/>
</dbReference>
<evidence type="ECO:0000313" key="3">
    <source>
        <dbReference type="Proteomes" id="UP000277928"/>
    </source>
</evidence>
<accession>A0A3P6SJG0</accession>
<gene>
    <name evidence="2" type="ORF">NLS_LOCUS1781</name>
</gene>